<dbReference type="Pfam" id="PF00929">
    <property type="entry name" value="RNase_T"/>
    <property type="match status" value="1"/>
</dbReference>
<evidence type="ECO:0000256" key="1">
    <source>
        <dbReference type="ARBA" id="ARBA00022722"/>
    </source>
</evidence>
<evidence type="ECO:0000313" key="5">
    <source>
        <dbReference type="EMBL" id="GCE94522.1"/>
    </source>
</evidence>
<dbReference type="InterPro" id="IPR013520">
    <property type="entry name" value="Ribonucl_H"/>
</dbReference>
<dbReference type="RefSeq" id="WP_014273971.1">
    <property type="nucleotide sequence ID" value="NZ_BIMW01000101.1"/>
</dbReference>
<keyword evidence="2" id="KW-0378">Hydrolase</keyword>
<organism evidence="5 6">
    <name type="scientific">Limnospira platensis NIES-46</name>
    <dbReference type="NCBI Taxonomy" id="1236695"/>
    <lineage>
        <taxon>Bacteria</taxon>
        <taxon>Bacillati</taxon>
        <taxon>Cyanobacteriota</taxon>
        <taxon>Cyanophyceae</taxon>
        <taxon>Oscillatoriophycideae</taxon>
        <taxon>Oscillatoriales</taxon>
        <taxon>Sirenicapillariaceae</taxon>
        <taxon>Limnospira</taxon>
    </lineage>
</organism>
<dbReference type="PANTHER" id="PTHR30231:SF4">
    <property type="entry name" value="PROTEIN NEN2"/>
    <property type="match status" value="1"/>
</dbReference>
<keyword evidence="3" id="KW-0269">Exonuclease</keyword>
<evidence type="ECO:0000259" key="4">
    <source>
        <dbReference type="SMART" id="SM00479"/>
    </source>
</evidence>
<proteinExistence type="predicted"/>
<dbReference type="InterPro" id="IPR036397">
    <property type="entry name" value="RNaseH_sf"/>
</dbReference>
<dbReference type="CDD" id="cd06127">
    <property type="entry name" value="DEDDh"/>
    <property type="match status" value="1"/>
</dbReference>
<evidence type="ECO:0000256" key="2">
    <source>
        <dbReference type="ARBA" id="ARBA00022801"/>
    </source>
</evidence>
<gene>
    <name evidence="5" type="ORF">NIES46_25800</name>
</gene>
<dbReference type="EMBL" id="BIMW01000101">
    <property type="protein sequence ID" value="GCE94522.1"/>
    <property type="molecule type" value="Genomic_DNA"/>
</dbReference>
<dbReference type="PANTHER" id="PTHR30231">
    <property type="entry name" value="DNA POLYMERASE III SUBUNIT EPSILON"/>
    <property type="match status" value="1"/>
</dbReference>
<dbReference type="InterPro" id="IPR012337">
    <property type="entry name" value="RNaseH-like_sf"/>
</dbReference>
<dbReference type="GeneID" id="301683417"/>
<sequence>MTRDNYHLNTSSFIVLDTEGRDSLTEVALVDNQGAILYHAFVAKNHPEPTLRLHQETLLDIVKQVDNLCHNQVIICHHAEHDQRILKRSFKQVEISYPNYQFICTCKLAKKQLPNLPDYGLSYLCKTLDLRLNRQRFDDRHAHSASYDAQFTYQLYSYLNSLKSPVMSENIAELYQNTPNPFSSIRVNTPFEYHPDYGDIYSHQFDTLKAVIHEIKQSPNHQSQGAIVLGEPGSGKTHLMMRLAQEVLKTNRLFFIRHPTNAKAVNYHTYTRILESFSEKIPQKKLTQLEQFFAKSFVNILSQTDWVNSDKGKLMIAKLQNDNLSLYERVGKPGTDRYRQNWDAIEKKILAWWRAKYGLSTDYSSQVLKGIMRFCRYTEISRKNLVRHWLSGNGDADLSEELNQVGLTPWGEDFNREEFALEAIKTLGQLSLLDEPLILIFDQLESLFDTRHESTLASFGSTVKEILTHVPNSLIILNLFPDRWERFQEQFDGSVIDRVSQSVVTLERPSKAQLHQLLKTLCQLKTETNSPHATVDIGLLFTKQELAEIVNQPSIRAVIKRASDYFRHKVQGVPLPRIIPPRNPIAVEAVQFKQELQAIYKAVGEAIKKFDNLTLSPIEKPLAETDEPELDFVDLPNEQTGEDATEARPTEPEPAIKADYESEKVVDVQLDEYWKNLLNQWEKDYDKPRVISDMDDVGKLMSIVSAFTNRYPMKVEQLSFGKLTIPEHLCIKTGQQTYVLAFLHGSGSAFTARMKNFNRLVLAHKKMRFRLMRDAVEPPIRGDVGLREIQKLDAVNNGEYVIMERSDRIMFECIYQAIIDWENREFPVGITLEDIVDFLSMKLPDYWLIKCLS</sequence>
<comment type="caution">
    <text evidence="5">The sequence shown here is derived from an EMBL/GenBank/DDBJ whole genome shotgun (WGS) entry which is preliminary data.</text>
</comment>
<dbReference type="SUPFAM" id="SSF52540">
    <property type="entry name" value="P-loop containing nucleoside triphosphate hydrolases"/>
    <property type="match status" value="1"/>
</dbReference>
<keyword evidence="6" id="KW-1185">Reference proteome</keyword>
<protein>
    <recommendedName>
        <fullName evidence="4">Exonuclease domain-containing protein</fullName>
    </recommendedName>
</protein>
<dbReference type="Gene3D" id="3.40.50.300">
    <property type="entry name" value="P-loop containing nucleotide triphosphate hydrolases"/>
    <property type="match status" value="1"/>
</dbReference>
<evidence type="ECO:0000313" key="6">
    <source>
        <dbReference type="Proteomes" id="UP000326169"/>
    </source>
</evidence>
<keyword evidence="1" id="KW-0540">Nuclease</keyword>
<reference evidence="5 6" key="1">
    <citation type="journal article" date="2019" name="J Genomics">
        <title>The Draft Genome of a Hydrogen-producing Cyanobacterium, Arthrospira platensis NIES-46.</title>
        <authorList>
            <person name="Suzuki S."/>
            <person name="Yamaguchi H."/>
            <person name="Kawachi M."/>
        </authorList>
    </citation>
    <scope>NUCLEOTIDE SEQUENCE [LARGE SCALE GENOMIC DNA]</scope>
    <source>
        <strain evidence="5 6">NIES-46</strain>
    </source>
</reference>
<evidence type="ECO:0000256" key="3">
    <source>
        <dbReference type="ARBA" id="ARBA00022839"/>
    </source>
</evidence>
<dbReference type="SUPFAM" id="SSF53098">
    <property type="entry name" value="Ribonuclease H-like"/>
    <property type="match status" value="1"/>
</dbReference>
<dbReference type="InterPro" id="IPR027417">
    <property type="entry name" value="P-loop_NTPase"/>
</dbReference>
<accession>A0A5M3T7B8</accession>
<dbReference type="Proteomes" id="UP000326169">
    <property type="component" value="Unassembled WGS sequence"/>
</dbReference>
<dbReference type="Gene3D" id="3.30.420.10">
    <property type="entry name" value="Ribonuclease H-like superfamily/Ribonuclease H"/>
    <property type="match status" value="1"/>
</dbReference>
<dbReference type="SMART" id="SM00479">
    <property type="entry name" value="EXOIII"/>
    <property type="match status" value="1"/>
</dbReference>
<feature type="domain" description="Exonuclease" evidence="4">
    <location>
        <begin position="12"/>
        <end position="165"/>
    </location>
</feature>
<name>A0A5M3T7B8_LIMPL</name>